<dbReference type="PANTHER" id="PTHR33480:SF5">
    <property type="entry name" value="SI:DKEY-51D8.9"/>
    <property type="match status" value="1"/>
</dbReference>
<comment type="caution">
    <text evidence="2">The sequence shown here is derived from an EMBL/GenBank/DDBJ whole genome shotgun (WGS) entry which is preliminary data.</text>
</comment>
<feature type="region of interest" description="Disordered" evidence="1">
    <location>
        <begin position="179"/>
        <end position="211"/>
    </location>
</feature>
<feature type="compositionally biased region" description="Basic and acidic residues" evidence="1">
    <location>
        <begin position="199"/>
        <end position="211"/>
    </location>
</feature>
<evidence type="ECO:0000256" key="1">
    <source>
        <dbReference type="SAM" id="MobiDB-lite"/>
    </source>
</evidence>
<gene>
    <name evidence="2" type="ORF">FQA47_001379</name>
</gene>
<sequence>MEILVKTWFDCGVPEDNAFFWGRPDAATHFRGSDVIRHTAWSCGAKHPEALSSSKLRKHVATMSKVLNLKDNEMDDLADFLGHDIRVHRQYYRLPEGTLQMAKVSKVLLAHLSDYKGNNLDEIQIDPEDVAIQIVFPFPYTIVDLKEYDYILKFDLSLFCVCFNVSDKGIQLPVETPVTSSLRDGPSRKRKWSDEEVEAVEKNTDGVHHSEKSPWQKTCQLCIQTSPAALGNRILEGIKYVKNRIDALKRKDR</sequence>
<dbReference type="PANTHER" id="PTHR33480">
    <property type="entry name" value="SET DOMAIN-CONTAINING PROTEIN-RELATED"/>
    <property type="match status" value="1"/>
</dbReference>
<evidence type="ECO:0000313" key="2">
    <source>
        <dbReference type="EMBL" id="KAF6739030.1"/>
    </source>
</evidence>
<dbReference type="EMBL" id="WKFB01000015">
    <property type="protein sequence ID" value="KAF6739030.1"/>
    <property type="molecule type" value="Genomic_DNA"/>
</dbReference>
<organism evidence="2 3">
    <name type="scientific">Oryzias melastigma</name>
    <name type="common">Marine medaka</name>
    <dbReference type="NCBI Taxonomy" id="30732"/>
    <lineage>
        <taxon>Eukaryota</taxon>
        <taxon>Metazoa</taxon>
        <taxon>Chordata</taxon>
        <taxon>Craniata</taxon>
        <taxon>Vertebrata</taxon>
        <taxon>Euteleostomi</taxon>
        <taxon>Actinopterygii</taxon>
        <taxon>Neopterygii</taxon>
        <taxon>Teleostei</taxon>
        <taxon>Neoteleostei</taxon>
        <taxon>Acanthomorphata</taxon>
        <taxon>Ovalentaria</taxon>
        <taxon>Atherinomorphae</taxon>
        <taxon>Beloniformes</taxon>
        <taxon>Adrianichthyidae</taxon>
        <taxon>Oryziinae</taxon>
        <taxon>Oryzias</taxon>
    </lineage>
</organism>
<name>A0A834L1X7_ORYME</name>
<reference evidence="2" key="1">
    <citation type="journal article" name="BMC Genomics">
        <title>Long-read sequencing and de novo genome assembly of marine medaka (Oryzias melastigma).</title>
        <authorList>
            <person name="Liang P."/>
            <person name="Saqib H.S.A."/>
            <person name="Ni X."/>
            <person name="Shen Y."/>
        </authorList>
    </citation>
    <scope>NUCLEOTIDE SEQUENCE</scope>
    <source>
        <strain evidence="2">Bigg-433</strain>
    </source>
</reference>
<dbReference type="AlphaFoldDB" id="A0A834L1X7"/>
<evidence type="ECO:0000313" key="3">
    <source>
        <dbReference type="Proteomes" id="UP000646548"/>
    </source>
</evidence>
<protein>
    <submittedName>
        <fullName evidence="2">Uncharacterized protein</fullName>
    </submittedName>
</protein>
<dbReference type="Proteomes" id="UP000646548">
    <property type="component" value="Unassembled WGS sequence"/>
</dbReference>
<accession>A0A834L1X7</accession>
<proteinExistence type="predicted"/>